<keyword evidence="2" id="KW-0812">Transmembrane</keyword>
<dbReference type="AlphaFoldDB" id="A0A2T7UUD1"/>
<protein>
    <submittedName>
        <fullName evidence="3">Na+/H+ antiporter subunit G</fullName>
    </submittedName>
</protein>
<feature type="transmembrane region" description="Helical" evidence="2">
    <location>
        <begin position="12"/>
        <end position="33"/>
    </location>
</feature>
<dbReference type="EMBL" id="QDDR01000002">
    <property type="protein sequence ID" value="PVE48327.1"/>
    <property type="molecule type" value="Genomic_DNA"/>
</dbReference>
<keyword evidence="2" id="KW-1133">Transmembrane helix</keyword>
<dbReference type="Pfam" id="PF03334">
    <property type="entry name" value="PhaG_MnhG_YufB"/>
    <property type="match status" value="1"/>
</dbReference>
<dbReference type="GO" id="GO:0015385">
    <property type="term" value="F:sodium:proton antiporter activity"/>
    <property type="evidence" value="ECO:0007669"/>
    <property type="project" value="TreeGrafter"/>
</dbReference>
<evidence type="ECO:0000313" key="4">
    <source>
        <dbReference type="Proteomes" id="UP000244810"/>
    </source>
</evidence>
<evidence type="ECO:0000313" key="3">
    <source>
        <dbReference type="EMBL" id="PVE48327.1"/>
    </source>
</evidence>
<feature type="transmembrane region" description="Helical" evidence="2">
    <location>
        <begin position="45"/>
        <end position="64"/>
    </location>
</feature>
<feature type="region of interest" description="Disordered" evidence="1">
    <location>
        <begin position="105"/>
        <end position="143"/>
    </location>
</feature>
<dbReference type="InterPro" id="IPR005133">
    <property type="entry name" value="PhaG_MnhG_YufB"/>
</dbReference>
<evidence type="ECO:0000256" key="1">
    <source>
        <dbReference type="SAM" id="MobiDB-lite"/>
    </source>
</evidence>
<accession>A0A2T7UUD1</accession>
<reference evidence="3 4" key="1">
    <citation type="journal article" date="2011" name="Syst. Appl. Microbiol.">
        <title>Defluviimonas denitrificans gen. nov., sp. nov., and Pararhodobacter aggregans gen. nov., sp. nov., non-phototrophic Rhodobacteraceae from the biofilter of a marine aquaculture.</title>
        <authorList>
            <person name="Foesel B.U."/>
            <person name="Drake H.L."/>
            <person name="Schramm A."/>
        </authorList>
    </citation>
    <scope>NUCLEOTIDE SEQUENCE [LARGE SCALE GENOMIC DNA]</scope>
    <source>
        <strain evidence="3 4">D1-19</strain>
    </source>
</reference>
<dbReference type="NCBIfam" id="TIGR01300">
    <property type="entry name" value="CPA3_mnhG_phaG"/>
    <property type="match status" value="1"/>
</dbReference>
<dbReference type="PANTHER" id="PTHR34703">
    <property type="entry name" value="ANTIPORTER SUBUNIT MNHG2-RELATED"/>
    <property type="match status" value="1"/>
</dbReference>
<name>A0A2T7UUD1_9RHOB</name>
<gene>
    <name evidence="3" type="ORF">DDE23_04440</name>
</gene>
<organism evidence="3 4">
    <name type="scientific">Pararhodobacter aggregans</name>
    <dbReference type="NCBI Taxonomy" id="404875"/>
    <lineage>
        <taxon>Bacteria</taxon>
        <taxon>Pseudomonadati</taxon>
        <taxon>Pseudomonadota</taxon>
        <taxon>Alphaproteobacteria</taxon>
        <taxon>Rhodobacterales</taxon>
        <taxon>Paracoccaceae</taxon>
        <taxon>Pararhodobacter</taxon>
    </lineage>
</organism>
<proteinExistence type="predicted"/>
<dbReference type="Proteomes" id="UP000244810">
    <property type="component" value="Unassembled WGS sequence"/>
</dbReference>
<dbReference type="NCBIfam" id="NF009316">
    <property type="entry name" value="PRK12674.1-5"/>
    <property type="match status" value="1"/>
</dbReference>
<dbReference type="PANTHER" id="PTHR34703:SF1">
    <property type="entry name" value="ANTIPORTER SUBUNIT MNHG2-RELATED"/>
    <property type="match status" value="1"/>
</dbReference>
<keyword evidence="2" id="KW-0472">Membrane</keyword>
<dbReference type="RefSeq" id="WP_107750786.1">
    <property type="nucleotide sequence ID" value="NZ_QBKF01000002.1"/>
</dbReference>
<sequence length="143" mass="15314">MPIADLPLWAEIAVTFFLVVGGLFGLVGSFGLLKLPDPMTRLHAPTKATTLGVGGVLIASMIYIFAAEGRVSMHELLITLFLVITSPITALFIAKVHIHMREKPETLPEPRDASGWASFTADGPARGVRDRQPVEPGAPDKTA</sequence>
<dbReference type="OrthoDB" id="4427992at2"/>
<comment type="caution">
    <text evidence="3">The sequence shown here is derived from an EMBL/GenBank/DDBJ whole genome shotgun (WGS) entry which is preliminary data.</text>
</comment>
<feature type="transmembrane region" description="Helical" evidence="2">
    <location>
        <begin position="76"/>
        <end position="94"/>
    </location>
</feature>
<keyword evidence="4" id="KW-1185">Reference proteome</keyword>
<evidence type="ECO:0000256" key="2">
    <source>
        <dbReference type="SAM" id="Phobius"/>
    </source>
</evidence>